<dbReference type="GO" id="GO:0016747">
    <property type="term" value="F:acyltransferase activity, transferring groups other than amino-acyl groups"/>
    <property type="evidence" value="ECO:0007669"/>
    <property type="project" value="InterPro"/>
</dbReference>
<name>A0A9W6BHP8_9CHLO</name>
<comment type="caution">
    <text evidence="3">The sequence shown here is derived from an EMBL/GenBank/DDBJ whole genome shotgun (WGS) entry which is preliminary data.</text>
</comment>
<dbReference type="AlphaFoldDB" id="A0A9W6BHP8"/>
<feature type="compositionally biased region" description="Low complexity" evidence="1">
    <location>
        <begin position="131"/>
        <end position="142"/>
    </location>
</feature>
<gene>
    <name evidence="3" type="primary">PLEST003996</name>
    <name evidence="3" type="ORF">PLESTB_000568500</name>
</gene>
<protein>
    <submittedName>
        <fullName evidence="3">Apoptosis inhibitor 5</fullName>
    </submittedName>
</protein>
<feature type="region of interest" description="Disordered" evidence="1">
    <location>
        <begin position="175"/>
        <end position="229"/>
    </location>
</feature>
<dbReference type="Pfam" id="PF23209">
    <property type="entry name" value="IDM1_C"/>
    <property type="match status" value="1"/>
</dbReference>
<dbReference type="SUPFAM" id="SSF55729">
    <property type="entry name" value="Acyl-CoA N-acyltransferases (Nat)"/>
    <property type="match status" value="1"/>
</dbReference>
<dbReference type="InterPro" id="IPR000182">
    <property type="entry name" value="GNAT_dom"/>
</dbReference>
<reference evidence="3 4" key="1">
    <citation type="journal article" date="2023" name="Commun. Biol.">
        <title>Reorganization of the ancestral sex-determining regions during the evolution of trioecy in Pleodorina starrii.</title>
        <authorList>
            <person name="Takahashi K."/>
            <person name="Suzuki S."/>
            <person name="Kawai-Toyooka H."/>
            <person name="Yamamoto K."/>
            <person name="Hamaji T."/>
            <person name="Ootsuki R."/>
            <person name="Yamaguchi H."/>
            <person name="Kawachi M."/>
            <person name="Higashiyama T."/>
            <person name="Nozaki H."/>
        </authorList>
    </citation>
    <scope>NUCLEOTIDE SEQUENCE [LARGE SCALE GENOMIC DNA]</scope>
    <source>
        <strain evidence="3 4">NIES-4479</strain>
    </source>
</reference>
<evidence type="ECO:0000313" key="4">
    <source>
        <dbReference type="Proteomes" id="UP001165080"/>
    </source>
</evidence>
<keyword evidence="4" id="KW-1185">Reference proteome</keyword>
<dbReference type="InterPro" id="IPR016181">
    <property type="entry name" value="Acyl_CoA_acyltransferase"/>
</dbReference>
<dbReference type="CDD" id="cd04301">
    <property type="entry name" value="NAT_SF"/>
    <property type="match status" value="1"/>
</dbReference>
<feature type="region of interest" description="Disordered" evidence="1">
    <location>
        <begin position="52"/>
        <end position="97"/>
    </location>
</feature>
<dbReference type="PANTHER" id="PTHR47025:SF2">
    <property type="entry name" value="AUTOIMMUNE REGULATOR"/>
    <property type="match status" value="1"/>
</dbReference>
<accession>A0A9W6BHP8</accession>
<organism evidence="3 4">
    <name type="scientific">Pleodorina starrii</name>
    <dbReference type="NCBI Taxonomy" id="330485"/>
    <lineage>
        <taxon>Eukaryota</taxon>
        <taxon>Viridiplantae</taxon>
        <taxon>Chlorophyta</taxon>
        <taxon>core chlorophytes</taxon>
        <taxon>Chlorophyceae</taxon>
        <taxon>CS clade</taxon>
        <taxon>Chlamydomonadales</taxon>
        <taxon>Volvocaceae</taxon>
        <taxon>Pleodorina</taxon>
    </lineage>
</organism>
<feature type="compositionally biased region" description="Basic and acidic residues" evidence="1">
    <location>
        <begin position="209"/>
        <end position="219"/>
    </location>
</feature>
<feature type="domain" description="N-acetyltransferase" evidence="2">
    <location>
        <begin position="315"/>
        <end position="445"/>
    </location>
</feature>
<feature type="region of interest" description="Disordered" evidence="1">
    <location>
        <begin position="114"/>
        <end position="148"/>
    </location>
</feature>
<feature type="compositionally biased region" description="Gly residues" evidence="1">
    <location>
        <begin position="79"/>
        <end position="92"/>
    </location>
</feature>
<dbReference type="PANTHER" id="PTHR47025">
    <property type="entry name" value="AUTOIMMUNE REGULATOR"/>
    <property type="match status" value="1"/>
</dbReference>
<dbReference type="InterPro" id="IPR056511">
    <property type="entry name" value="IDM1_C"/>
</dbReference>
<dbReference type="PROSITE" id="PS51186">
    <property type="entry name" value="GNAT"/>
    <property type="match status" value="1"/>
</dbReference>
<feature type="compositionally biased region" description="Polar residues" evidence="1">
    <location>
        <begin position="54"/>
        <end position="69"/>
    </location>
</feature>
<proteinExistence type="predicted"/>
<evidence type="ECO:0000313" key="3">
    <source>
        <dbReference type="EMBL" id="GLC51970.1"/>
    </source>
</evidence>
<dbReference type="Proteomes" id="UP001165080">
    <property type="component" value="Unassembled WGS sequence"/>
</dbReference>
<dbReference type="EMBL" id="BRXU01000005">
    <property type="protein sequence ID" value="GLC51970.1"/>
    <property type="molecule type" value="Genomic_DNA"/>
</dbReference>
<evidence type="ECO:0000259" key="2">
    <source>
        <dbReference type="PROSITE" id="PS51186"/>
    </source>
</evidence>
<dbReference type="Gene3D" id="3.40.630.30">
    <property type="match status" value="1"/>
</dbReference>
<sequence length="472" mass="49280">MVHDDSWRGFAVSPTVAMPNAIANAAEALLAVLVPLAGGLLPIASITRTVVGAPTSQTPSTGPREQSSMAPGRPSSLAEGGGAAGAYGGGRRGAADKSNVPPLCAGCHKHLTAADLQPMPPSPQQRRHQHQQQQQREAGAPLPGAPPGGPPLLECAACHRCFHARCHSKWVEQQSKQQQQQRRGHWWQRPPREGGGAGRREATAGAAEEEGRAEGRQREGATGANGREGGGDVAGELWFHSAECSQVHRALQRLCRAGDIPISSDRPAGRSPGGGAAAAVAAATSAASGGGGGFNATSPDHDVEGQLAVRLYDCRNLGLATAAGLRRVHSVLRQEFGYSLSDLRLFDYAALLTRGPLPVSAAIVDLYGTDAAELYLVATRSALQRKGYGTALVRQLGEELGGAGVRRLLVSVDDDDEANQGLWRDKFGFERMLDSELSELGRTFGAFSAAAADGTVFLARRLCGPAGRSTQA</sequence>
<evidence type="ECO:0000256" key="1">
    <source>
        <dbReference type="SAM" id="MobiDB-lite"/>
    </source>
</evidence>